<evidence type="ECO:0000256" key="10">
    <source>
        <dbReference type="ARBA" id="ARBA00023140"/>
    </source>
</evidence>
<comment type="caution">
    <text evidence="12">The sequence shown here is derived from an EMBL/GenBank/DDBJ whole genome shotgun (WGS) entry which is preliminary data.</text>
</comment>
<accession>A0AAN8WRZ2</accession>
<dbReference type="AlphaFoldDB" id="A0AAN8WRZ2"/>
<proteinExistence type="inferred from homology"/>
<dbReference type="GO" id="GO:0003997">
    <property type="term" value="F:acyl-CoA oxidase activity"/>
    <property type="evidence" value="ECO:0007669"/>
    <property type="project" value="InterPro"/>
</dbReference>
<evidence type="ECO:0000256" key="7">
    <source>
        <dbReference type="ARBA" id="ARBA00022832"/>
    </source>
</evidence>
<sequence length="179" mass="20284">MAALAKISSTAALLNRLVKEGDMYHNAWNKCSVSLVKCAQAHMRYYICENFVKNVKSAETSQKVKYILEALCRLYLIYHIILNAGDFLKCGTLSSKNIERLQEEMGDLLATVRPQAVSIVDSFDIDDKILGSALGCWDGNVYQRLYDEALKSPLNKADVPQAYYKYLEPLMKSWMQAKL</sequence>
<dbReference type="PANTHER" id="PTHR10909">
    <property type="entry name" value="ELECTRON TRANSPORT OXIDOREDUCTASE"/>
    <property type="match status" value="1"/>
</dbReference>
<dbReference type="GO" id="GO:0005504">
    <property type="term" value="F:fatty acid binding"/>
    <property type="evidence" value="ECO:0007669"/>
    <property type="project" value="TreeGrafter"/>
</dbReference>
<dbReference type="InterPro" id="IPR036250">
    <property type="entry name" value="AcylCo_DH-like_C"/>
</dbReference>
<keyword evidence="6" id="KW-0274">FAD</keyword>
<dbReference type="Proteomes" id="UP001381693">
    <property type="component" value="Unassembled WGS sequence"/>
</dbReference>
<evidence type="ECO:0000256" key="5">
    <source>
        <dbReference type="ARBA" id="ARBA00022630"/>
    </source>
</evidence>
<dbReference type="PANTHER" id="PTHR10909:SF250">
    <property type="entry name" value="PEROXISOMAL ACYL-COENZYME A OXIDASE 1"/>
    <property type="match status" value="1"/>
</dbReference>
<keyword evidence="5" id="KW-0285">Flavoprotein</keyword>
<comment type="pathway">
    <text evidence="3">Lipid metabolism; peroxisomal fatty acid beta-oxidation.</text>
</comment>
<comment type="subcellular location">
    <subcellularLocation>
        <location evidence="2">Peroxisome</location>
    </subcellularLocation>
</comment>
<evidence type="ECO:0000256" key="6">
    <source>
        <dbReference type="ARBA" id="ARBA00022827"/>
    </source>
</evidence>
<evidence type="ECO:0000256" key="4">
    <source>
        <dbReference type="ARBA" id="ARBA00006288"/>
    </source>
</evidence>
<protein>
    <submittedName>
        <fullName evidence="12">Acyl-coenzyme A oxidase (Acyl-CoA oxidase)</fullName>
    </submittedName>
</protein>
<dbReference type="Gene3D" id="1.20.140.10">
    <property type="entry name" value="Butyryl-CoA Dehydrogenase, subunit A, domain 3"/>
    <property type="match status" value="1"/>
</dbReference>
<dbReference type="EMBL" id="JAXCGZ010018893">
    <property type="protein sequence ID" value="KAK7067248.1"/>
    <property type="molecule type" value="Genomic_DNA"/>
</dbReference>
<evidence type="ECO:0000256" key="1">
    <source>
        <dbReference type="ARBA" id="ARBA00001974"/>
    </source>
</evidence>
<dbReference type="InterPro" id="IPR012258">
    <property type="entry name" value="Acyl-CoA_oxidase"/>
</dbReference>
<dbReference type="GO" id="GO:0055088">
    <property type="term" value="P:lipid homeostasis"/>
    <property type="evidence" value="ECO:0007669"/>
    <property type="project" value="TreeGrafter"/>
</dbReference>
<evidence type="ECO:0000256" key="9">
    <source>
        <dbReference type="ARBA" id="ARBA00023098"/>
    </source>
</evidence>
<dbReference type="FunFam" id="1.20.140.10:FF:000013">
    <property type="entry name" value="Acyl-coenzyme A oxidase"/>
    <property type="match status" value="1"/>
</dbReference>
<dbReference type="GO" id="GO:0033540">
    <property type="term" value="P:fatty acid beta-oxidation using acyl-CoA oxidase"/>
    <property type="evidence" value="ECO:0007669"/>
    <property type="project" value="TreeGrafter"/>
</dbReference>
<evidence type="ECO:0000313" key="13">
    <source>
        <dbReference type="Proteomes" id="UP001381693"/>
    </source>
</evidence>
<evidence type="ECO:0000256" key="8">
    <source>
        <dbReference type="ARBA" id="ARBA00023002"/>
    </source>
</evidence>
<keyword evidence="7" id="KW-0276">Fatty acid metabolism</keyword>
<dbReference type="Pfam" id="PF01756">
    <property type="entry name" value="ACOX"/>
    <property type="match status" value="1"/>
</dbReference>
<keyword evidence="8" id="KW-0560">Oxidoreductase</keyword>
<evidence type="ECO:0000313" key="12">
    <source>
        <dbReference type="EMBL" id="KAK7067248.1"/>
    </source>
</evidence>
<comment type="cofactor">
    <cofactor evidence="1">
        <name>FAD</name>
        <dbReference type="ChEBI" id="CHEBI:57692"/>
    </cofactor>
</comment>
<gene>
    <name evidence="12" type="primary">ACOX2_5</name>
    <name evidence="12" type="ORF">SK128_010869</name>
</gene>
<dbReference type="SUPFAM" id="SSF47203">
    <property type="entry name" value="Acyl-CoA dehydrogenase C-terminal domain-like"/>
    <property type="match status" value="1"/>
</dbReference>
<keyword evidence="13" id="KW-1185">Reference proteome</keyword>
<feature type="domain" description="Acyl-CoA oxidase C-terminal" evidence="11">
    <location>
        <begin position="3"/>
        <end position="172"/>
    </location>
</feature>
<keyword evidence="9" id="KW-0443">Lipid metabolism</keyword>
<dbReference type="GO" id="GO:0071949">
    <property type="term" value="F:FAD binding"/>
    <property type="evidence" value="ECO:0007669"/>
    <property type="project" value="InterPro"/>
</dbReference>
<comment type="similarity">
    <text evidence="4">Belongs to the acyl-CoA oxidase family.</text>
</comment>
<keyword evidence="10" id="KW-0576">Peroxisome</keyword>
<evidence type="ECO:0000256" key="2">
    <source>
        <dbReference type="ARBA" id="ARBA00004275"/>
    </source>
</evidence>
<dbReference type="GO" id="GO:0005777">
    <property type="term" value="C:peroxisome"/>
    <property type="evidence" value="ECO:0007669"/>
    <property type="project" value="UniProtKB-SubCell"/>
</dbReference>
<reference evidence="12 13" key="1">
    <citation type="submission" date="2023-11" db="EMBL/GenBank/DDBJ databases">
        <title>Halocaridina rubra genome assembly.</title>
        <authorList>
            <person name="Smith C."/>
        </authorList>
    </citation>
    <scope>NUCLEOTIDE SEQUENCE [LARGE SCALE GENOMIC DNA]</scope>
    <source>
        <strain evidence="12">EP-1</strain>
        <tissue evidence="12">Whole</tissue>
    </source>
</reference>
<evidence type="ECO:0000256" key="3">
    <source>
        <dbReference type="ARBA" id="ARBA00004846"/>
    </source>
</evidence>
<organism evidence="12 13">
    <name type="scientific">Halocaridina rubra</name>
    <name type="common">Hawaiian red shrimp</name>
    <dbReference type="NCBI Taxonomy" id="373956"/>
    <lineage>
        <taxon>Eukaryota</taxon>
        <taxon>Metazoa</taxon>
        <taxon>Ecdysozoa</taxon>
        <taxon>Arthropoda</taxon>
        <taxon>Crustacea</taxon>
        <taxon>Multicrustacea</taxon>
        <taxon>Malacostraca</taxon>
        <taxon>Eumalacostraca</taxon>
        <taxon>Eucarida</taxon>
        <taxon>Decapoda</taxon>
        <taxon>Pleocyemata</taxon>
        <taxon>Caridea</taxon>
        <taxon>Atyoidea</taxon>
        <taxon>Atyidae</taxon>
        <taxon>Halocaridina</taxon>
    </lineage>
</organism>
<evidence type="ECO:0000259" key="11">
    <source>
        <dbReference type="Pfam" id="PF01756"/>
    </source>
</evidence>
<name>A0AAN8WRZ2_HALRR</name>
<dbReference type="InterPro" id="IPR002655">
    <property type="entry name" value="Acyl-CoA_oxidase_C"/>
</dbReference>